<protein>
    <submittedName>
        <fullName evidence="3">IS701 family transposase</fullName>
    </submittedName>
</protein>
<comment type="caution">
    <text evidence="3">The sequence shown here is derived from an EMBL/GenBank/DDBJ whole genome shotgun (WGS) entry which is preliminary data.</text>
</comment>
<keyword evidence="4" id="KW-1185">Reference proteome</keyword>
<feature type="region of interest" description="Disordered" evidence="1">
    <location>
        <begin position="383"/>
        <end position="413"/>
    </location>
</feature>
<proteinExistence type="predicted"/>
<dbReference type="RefSeq" id="WP_344380208.1">
    <property type="nucleotide sequence ID" value="NZ_BAAASQ010000038.1"/>
</dbReference>
<dbReference type="Pfam" id="PF13546">
    <property type="entry name" value="DDE_5"/>
    <property type="match status" value="1"/>
</dbReference>
<gene>
    <name evidence="3" type="ORF">ACFPFX_11335</name>
</gene>
<feature type="compositionally biased region" description="Polar residues" evidence="1">
    <location>
        <begin position="402"/>
        <end position="413"/>
    </location>
</feature>
<feature type="domain" description="Transposase IS701-like DDE" evidence="2">
    <location>
        <begin position="19"/>
        <end position="265"/>
    </location>
</feature>
<dbReference type="EMBL" id="JBHSIZ010000011">
    <property type="protein sequence ID" value="MFC4956887.1"/>
    <property type="molecule type" value="Genomic_DNA"/>
</dbReference>
<dbReference type="Proteomes" id="UP001595834">
    <property type="component" value="Unassembled WGS sequence"/>
</dbReference>
<dbReference type="PANTHER" id="PTHR33627:SF1">
    <property type="entry name" value="TRANSPOSASE"/>
    <property type="match status" value="1"/>
</dbReference>
<dbReference type="InterPro" id="IPR038721">
    <property type="entry name" value="IS701-like_DDE_dom"/>
</dbReference>
<sequence>MSAQHGADGSESFSGFAEELFRHLPRVDQRRWAAAYVQGLLTTRGKKTVRRMAAEVTDSSTAAQALHQFINSSPWEWGPIRAELIRWAQERTQPRCWTIAPAVLPKRGEQSCGVHRRFIPHAGRTVNCQIGFGVFLSSDTEDLPVAWGMLLPDEWSDQARRLRARIPSDAAASAEKWFLDLTDELAAFAAHGPMPVVADATGYLDASALVSGLSARGHDFVVAVPDNLLVRPGSHLAARQCPEAAPVSAVRLINERPGTVSRLAVPAPADAPQYPTALVHLPRTCSLPGPQHTYRLFAQPDGRGRRGCLWLTNMVKHPLGDLGGLAGRRAEAAGTVDSLERNFGLRDFEGRSFPGWHHHMTLVSAAFTYARLTAQQDMRSIRGVGSGSGAVPDPHAAPWTSLHGQQAQGHRTA</sequence>
<accession>A0ABV9UKB8</accession>
<evidence type="ECO:0000259" key="2">
    <source>
        <dbReference type="Pfam" id="PF13546"/>
    </source>
</evidence>
<dbReference type="PANTHER" id="PTHR33627">
    <property type="entry name" value="TRANSPOSASE"/>
    <property type="match status" value="1"/>
</dbReference>
<evidence type="ECO:0000313" key="3">
    <source>
        <dbReference type="EMBL" id="MFC4956887.1"/>
    </source>
</evidence>
<organism evidence="3 4">
    <name type="scientific">Streptomyces mauvecolor</name>
    <dbReference type="NCBI Taxonomy" id="58345"/>
    <lineage>
        <taxon>Bacteria</taxon>
        <taxon>Bacillati</taxon>
        <taxon>Actinomycetota</taxon>
        <taxon>Actinomycetes</taxon>
        <taxon>Kitasatosporales</taxon>
        <taxon>Streptomycetaceae</taxon>
        <taxon>Streptomyces</taxon>
    </lineage>
</organism>
<evidence type="ECO:0000256" key="1">
    <source>
        <dbReference type="SAM" id="MobiDB-lite"/>
    </source>
</evidence>
<dbReference type="InterPro" id="IPR039365">
    <property type="entry name" value="IS701-like"/>
</dbReference>
<evidence type="ECO:0000313" key="4">
    <source>
        <dbReference type="Proteomes" id="UP001595834"/>
    </source>
</evidence>
<name>A0ABV9UKB8_9ACTN</name>
<reference evidence="4" key="1">
    <citation type="journal article" date="2019" name="Int. J. Syst. Evol. Microbiol.">
        <title>The Global Catalogue of Microorganisms (GCM) 10K type strain sequencing project: providing services to taxonomists for standard genome sequencing and annotation.</title>
        <authorList>
            <consortium name="The Broad Institute Genomics Platform"/>
            <consortium name="The Broad Institute Genome Sequencing Center for Infectious Disease"/>
            <person name="Wu L."/>
            <person name="Ma J."/>
        </authorList>
    </citation>
    <scope>NUCLEOTIDE SEQUENCE [LARGE SCALE GENOMIC DNA]</scope>
    <source>
        <strain evidence="4">CCM 7224</strain>
    </source>
</reference>